<geneLocation type="plasmid" evidence="3 6">
    <name>pRho-VOC14-L</name>
</geneLocation>
<gene>
    <name evidence="3" type="primary">hadA</name>
    <name evidence="2" type="ORF">O4328_35185</name>
    <name evidence="3" type="ORF">Q5707_41095</name>
    <name evidence="4" type="ORF">Q5707_43900</name>
</gene>
<reference evidence="3" key="2">
    <citation type="submission" date="2023-07" db="EMBL/GenBank/DDBJ databases">
        <title>Genomic analysis of Rhodococcus opacus VOC-14 with glycol ethers degradation activity.</title>
        <authorList>
            <person name="Narkevich D.A."/>
            <person name="Hlushen A.M."/>
            <person name="Akhremchuk A.E."/>
            <person name="Sikolenko M.A."/>
            <person name="Valentovich L.N."/>
        </authorList>
    </citation>
    <scope>NUCLEOTIDE SEQUENCE</scope>
    <source>
        <strain evidence="3">VOC-14</strain>
        <plasmid evidence="3">pRho-VOC14-L</plasmid>
    </source>
</reference>
<keyword evidence="5" id="KW-1185">Reference proteome</keyword>
<dbReference type="PANTHER" id="PTHR43437:SF3">
    <property type="entry name" value="HYDROXYACYL-THIOESTER DEHYDRATASE TYPE 2, MITOCHONDRIAL"/>
    <property type="match status" value="1"/>
</dbReference>
<dbReference type="EMBL" id="JAPWIS010000025">
    <property type="protein sequence ID" value="MCZ4588835.1"/>
    <property type="molecule type" value="Genomic_DNA"/>
</dbReference>
<dbReference type="GO" id="GO:0019171">
    <property type="term" value="F:(3R)-hydroxyacyl-[acyl-carrier-protein] dehydratase activity"/>
    <property type="evidence" value="ECO:0007669"/>
    <property type="project" value="TreeGrafter"/>
</dbReference>
<name>A0AAX3YW65_RHOOP</name>
<dbReference type="EMBL" id="CP130956">
    <property type="protein sequence ID" value="WLF52688.1"/>
    <property type="molecule type" value="Genomic_DNA"/>
</dbReference>
<evidence type="ECO:0000313" key="4">
    <source>
        <dbReference type="EMBL" id="WLF52688.1"/>
    </source>
</evidence>
<dbReference type="PANTHER" id="PTHR43437">
    <property type="entry name" value="HYDROXYACYL-THIOESTER DEHYDRATASE TYPE 2, MITOCHONDRIAL-RELATED"/>
    <property type="match status" value="1"/>
</dbReference>
<accession>A0AAX3YW65</accession>
<dbReference type="PIRSF" id="PIRSF018072">
    <property type="entry name" value="UCP018072"/>
    <property type="match status" value="1"/>
</dbReference>
<dbReference type="InterPro" id="IPR054849">
    <property type="entry name" value="UPF0336_fam"/>
</dbReference>
<dbReference type="InterPro" id="IPR050965">
    <property type="entry name" value="UPF0336/Enoyl-CoA_hydratase"/>
</dbReference>
<keyword evidence="3" id="KW-0614">Plasmid</keyword>
<feature type="domain" description="FAS1-like dehydratase" evidence="1">
    <location>
        <begin position="1"/>
        <end position="128"/>
    </location>
</feature>
<evidence type="ECO:0000313" key="3">
    <source>
        <dbReference type="EMBL" id="WLF52654.1"/>
    </source>
</evidence>
<dbReference type="AlphaFoldDB" id="A0AAX3YW65"/>
<dbReference type="Pfam" id="PF13452">
    <property type="entry name" value="FAS1_DH_region"/>
    <property type="match status" value="1"/>
</dbReference>
<dbReference type="Proteomes" id="UP001231166">
    <property type="component" value="Plasmid pRho-VOC14-L"/>
</dbReference>
<sequence>MVGRHFRLPDYYEVGREKIREYARAVFDPHPAHRDEAGAADLGYAGLIAPLTFASMLGGVAQQRVFADLVTGYDLSQVLHTEQRLQFHKPFTVGDRLICDIYVDSFRRSHGQDLIVIKNVITDVHGTLMQTTWTTMVAHTPDTAPRTRPPRP</sequence>
<reference evidence="2" key="1">
    <citation type="submission" date="2022-12" db="EMBL/GenBank/DDBJ databases">
        <authorList>
            <person name="Krivoruchko A.V."/>
            <person name="Elkin A."/>
        </authorList>
    </citation>
    <scope>NUCLEOTIDE SEQUENCE</scope>
    <source>
        <strain evidence="2">IEGM 249</strain>
    </source>
</reference>
<dbReference type="SUPFAM" id="SSF54637">
    <property type="entry name" value="Thioesterase/thiol ester dehydrase-isomerase"/>
    <property type="match status" value="1"/>
</dbReference>
<evidence type="ECO:0000313" key="2">
    <source>
        <dbReference type="EMBL" id="MCZ4588835.1"/>
    </source>
</evidence>
<protein>
    <submittedName>
        <fullName evidence="3">(3R)-hydroxyacyl-ACP dehydratase subunit HadA</fullName>
    </submittedName>
</protein>
<dbReference type="NCBIfam" id="NF040624">
    <property type="entry name" value="HadA"/>
    <property type="match status" value="1"/>
</dbReference>
<organism evidence="3 6">
    <name type="scientific">Rhodococcus opacus</name>
    <name type="common">Nocardia opaca</name>
    <dbReference type="NCBI Taxonomy" id="37919"/>
    <lineage>
        <taxon>Bacteria</taxon>
        <taxon>Bacillati</taxon>
        <taxon>Actinomycetota</taxon>
        <taxon>Actinomycetes</taxon>
        <taxon>Mycobacteriales</taxon>
        <taxon>Nocardiaceae</taxon>
        <taxon>Rhodococcus</taxon>
    </lineage>
</organism>
<dbReference type="Gene3D" id="3.10.129.10">
    <property type="entry name" value="Hotdog Thioesterase"/>
    <property type="match status" value="1"/>
</dbReference>
<dbReference type="InterPro" id="IPR016709">
    <property type="entry name" value="HadA-like"/>
</dbReference>
<evidence type="ECO:0000313" key="6">
    <source>
        <dbReference type="Proteomes" id="UP001231166"/>
    </source>
</evidence>
<dbReference type="GO" id="GO:0006633">
    <property type="term" value="P:fatty acid biosynthetic process"/>
    <property type="evidence" value="ECO:0007669"/>
    <property type="project" value="TreeGrafter"/>
</dbReference>
<dbReference type="CDD" id="cd03441">
    <property type="entry name" value="R_hydratase_like"/>
    <property type="match status" value="1"/>
</dbReference>
<proteinExistence type="predicted"/>
<dbReference type="EMBL" id="CP130956">
    <property type="protein sequence ID" value="WLF52654.1"/>
    <property type="molecule type" value="Genomic_DNA"/>
</dbReference>
<dbReference type="InterPro" id="IPR029069">
    <property type="entry name" value="HotDog_dom_sf"/>
</dbReference>
<evidence type="ECO:0000313" key="5">
    <source>
        <dbReference type="Proteomes" id="UP001066327"/>
    </source>
</evidence>
<dbReference type="Proteomes" id="UP001066327">
    <property type="component" value="Unassembled WGS sequence"/>
</dbReference>
<dbReference type="InterPro" id="IPR039569">
    <property type="entry name" value="FAS1-like_DH_region"/>
</dbReference>
<evidence type="ECO:0000259" key="1">
    <source>
        <dbReference type="Pfam" id="PF13452"/>
    </source>
</evidence>